<feature type="signal peptide" evidence="1">
    <location>
        <begin position="1"/>
        <end position="27"/>
    </location>
</feature>
<name>A0A6M4HAM9_9PROT</name>
<evidence type="ECO:0000313" key="2">
    <source>
        <dbReference type="EMBL" id="QJR16710.1"/>
    </source>
</evidence>
<dbReference type="EMBL" id="CP053073">
    <property type="protein sequence ID" value="QJR16710.1"/>
    <property type="molecule type" value="Genomic_DNA"/>
</dbReference>
<sequence length="132" mass="14062">MNRNHDLTTRAAIATAIGLAFSACATADSTSKDELNKAAQLKIEADYKAAKAACEALEGDRKDICMAEAKGAENVARAGLGAMDKPEATGRREMRDAQSKADYAVALEKCDTRTGDAKSDCVNSAKLRYGKW</sequence>
<evidence type="ECO:0000256" key="1">
    <source>
        <dbReference type="SAM" id="SignalP"/>
    </source>
</evidence>
<accession>A0A6M4HAM9</accession>
<keyword evidence="1" id="KW-0732">Signal</keyword>
<keyword evidence="3" id="KW-1185">Reference proteome</keyword>
<dbReference type="AlphaFoldDB" id="A0A6M4HAM9"/>
<dbReference type="KEGG" id="upl:DSM104440_03546"/>
<dbReference type="PROSITE" id="PS51257">
    <property type="entry name" value="PROKAR_LIPOPROTEIN"/>
    <property type="match status" value="1"/>
</dbReference>
<protein>
    <submittedName>
        <fullName evidence="2">Uncharacterized protein</fullName>
    </submittedName>
</protein>
<dbReference type="RefSeq" id="WP_171165062.1">
    <property type="nucleotide sequence ID" value="NZ_CP053073.1"/>
</dbReference>
<organism evidence="2 3">
    <name type="scientific">Usitatibacter palustris</name>
    <dbReference type="NCBI Taxonomy" id="2732487"/>
    <lineage>
        <taxon>Bacteria</taxon>
        <taxon>Pseudomonadati</taxon>
        <taxon>Pseudomonadota</taxon>
        <taxon>Betaproteobacteria</taxon>
        <taxon>Nitrosomonadales</taxon>
        <taxon>Usitatibacteraceae</taxon>
        <taxon>Usitatibacter</taxon>
    </lineage>
</organism>
<evidence type="ECO:0000313" key="3">
    <source>
        <dbReference type="Proteomes" id="UP000503096"/>
    </source>
</evidence>
<dbReference type="InParanoid" id="A0A6M4HAM9"/>
<dbReference type="Proteomes" id="UP000503096">
    <property type="component" value="Chromosome"/>
</dbReference>
<feature type="chain" id="PRO_5027108723" evidence="1">
    <location>
        <begin position="28"/>
        <end position="132"/>
    </location>
</feature>
<proteinExistence type="predicted"/>
<reference evidence="2 3" key="1">
    <citation type="submission" date="2020-04" db="EMBL/GenBank/DDBJ databases">
        <title>Usitatibacter rugosus gen. nov., sp. nov. and Usitatibacter palustris sp. nov., novel members of Usitatibacteraceae fam. nov. within the order Nitrosomonadales isolated from soil.</title>
        <authorList>
            <person name="Huber K.J."/>
            <person name="Neumann-Schaal M."/>
            <person name="Geppert A."/>
            <person name="Luckner M."/>
            <person name="Wanner G."/>
            <person name="Overmann J."/>
        </authorList>
    </citation>
    <scope>NUCLEOTIDE SEQUENCE [LARGE SCALE GENOMIC DNA]</scope>
    <source>
        <strain evidence="2 3">Swamp67</strain>
    </source>
</reference>
<gene>
    <name evidence="2" type="ORF">DSM104440_03546</name>
</gene>